<evidence type="ECO:0000256" key="4">
    <source>
        <dbReference type="SAM" id="MobiDB-lite"/>
    </source>
</evidence>
<dbReference type="OrthoDB" id="411785at2759"/>
<accession>A0A7R9FPK5</accession>
<dbReference type="CDD" id="cd02440">
    <property type="entry name" value="AdoMet_MTases"/>
    <property type="match status" value="1"/>
</dbReference>
<name>A0A7R9FPK5_9CRUS</name>
<evidence type="ECO:0000259" key="5">
    <source>
        <dbReference type="Pfam" id="PF08241"/>
    </source>
</evidence>
<feature type="region of interest" description="Disordered" evidence="4">
    <location>
        <begin position="206"/>
        <end position="236"/>
    </location>
</feature>
<dbReference type="GO" id="GO:0008757">
    <property type="term" value="F:S-adenosylmethionine-dependent methyltransferase activity"/>
    <property type="evidence" value="ECO:0007669"/>
    <property type="project" value="InterPro"/>
</dbReference>
<dbReference type="InterPro" id="IPR029063">
    <property type="entry name" value="SAM-dependent_MTases_sf"/>
</dbReference>
<evidence type="ECO:0000313" key="6">
    <source>
        <dbReference type="EMBL" id="CAD7250331.1"/>
    </source>
</evidence>
<reference evidence="6" key="1">
    <citation type="submission" date="2020-11" db="EMBL/GenBank/DDBJ databases">
        <authorList>
            <person name="Tran Van P."/>
        </authorList>
    </citation>
    <scope>NUCLEOTIDE SEQUENCE</scope>
</reference>
<proteinExistence type="inferred from homology"/>
<dbReference type="GO" id="GO:0032259">
    <property type="term" value="P:methylation"/>
    <property type="evidence" value="ECO:0007669"/>
    <property type="project" value="UniProtKB-KW"/>
</dbReference>
<keyword evidence="2" id="KW-0489">Methyltransferase</keyword>
<evidence type="ECO:0000256" key="3">
    <source>
        <dbReference type="ARBA" id="ARBA00022679"/>
    </source>
</evidence>
<keyword evidence="3" id="KW-0808">Transferase</keyword>
<sequence>MRENCKYFDVGYWNSRYEAEASYEWLVDYQTLKEHLNGLMSRDGNILVLGCGNSSLSEDLYNDGYKRITNVDYSPVVIESMRSRSAAASSMAWLVGDVRDLDFRPSEFDTVLEKATLDSLLVRETDPWHLSAEASSLLHRVLHKVSEILRPGGRLISVSFAQPHFRSWVYGKPEYRWSVEWRSVSPSPSSDAFAYHLYWMTKGETLSSKFSSPPPWTREDRTSDGCATPVSDDEDDFLTRISL</sequence>
<dbReference type="SUPFAM" id="SSF53335">
    <property type="entry name" value="S-adenosyl-L-methionine-dependent methyltransferases"/>
    <property type="match status" value="1"/>
</dbReference>
<protein>
    <recommendedName>
        <fullName evidence="5">Methyltransferase type 11 domain-containing protein</fullName>
    </recommendedName>
</protein>
<dbReference type="InterPro" id="IPR013216">
    <property type="entry name" value="Methyltransf_11"/>
</dbReference>
<dbReference type="Gene3D" id="3.40.50.150">
    <property type="entry name" value="Vaccinia Virus protein VP39"/>
    <property type="match status" value="1"/>
</dbReference>
<gene>
    <name evidence="6" type="ORF">DSTB1V02_LOCUS10111</name>
</gene>
<dbReference type="AlphaFoldDB" id="A0A7R9FPK5"/>
<keyword evidence="7" id="KW-1185">Reference proteome</keyword>
<dbReference type="InterPro" id="IPR051419">
    <property type="entry name" value="Lys/N-term_MeTrsfase_sf"/>
</dbReference>
<feature type="domain" description="Methyltransferase type 11" evidence="5">
    <location>
        <begin position="48"/>
        <end position="156"/>
    </location>
</feature>
<dbReference type="Proteomes" id="UP000677054">
    <property type="component" value="Unassembled WGS sequence"/>
</dbReference>
<dbReference type="PANTHER" id="PTHR12176:SF80">
    <property type="entry name" value="EEF1A LYSINE METHYLTRANSFERASE 4"/>
    <property type="match status" value="1"/>
</dbReference>
<evidence type="ECO:0000256" key="2">
    <source>
        <dbReference type="ARBA" id="ARBA00022603"/>
    </source>
</evidence>
<dbReference type="Pfam" id="PF08241">
    <property type="entry name" value="Methyltransf_11"/>
    <property type="match status" value="1"/>
</dbReference>
<comment type="similarity">
    <text evidence="1">Belongs to the methyltransferase superfamily.</text>
</comment>
<evidence type="ECO:0000313" key="7">
    <source>
        <dbReference type="Proteomes" id="UP000677054"/>
    </source>
</evidence>
<dbReference type="EMBL" id="CAJPEV010002792">
    <property type="protein sequence ID" value="CAG0898057.1"/>
    <property type="molecule type" value="Genomic_DNA"/>
</dbReference>
<evidence type="ECO:0000256" key="1">
    <source>
        <dbReference type="ARBA" id="ARBA00008361"/>
    </source>
</evidence>
<organism evidence="6">
    <name type="scientific">Darwinula stevensoni</name>
    <dbReference type="NCBI Taxonomy" id="69355"/>
    <lineage>
        <taxon>Eukaryota</taxon>
        <taxon>Metazoa</taxon>
        <taxon>Ecdysozoa</taxon>
        <taxon>Arthropoda</taxon>
        <taxon>Crustacea</taxon>
        <taxon>Oligostraca</taxon>
        <taxon>Ostracoda</taxon>
        <taxon>Podocopa</taxon>
        <taxon>Podocopida</taxon>
        <taxon>Darwinulocopina</taxon>
        <taxon>Darwinuloidea</taxon>
        <taxon>Darwinulidae</taxon>
        <taxon>Darwinula</taxon>
    </lineage>
</organism>
<dbReference type="EMBL" id="LR902309">
    <property type="protein sequence ID" value="CAD7250331.1"/>
    <property type="molecule type" value="Genomic_DNA"/>
</dbReference>
<dbReference type="PANTHER" id="PTHR12176">
    <property type="entry name" value="SAM-DEPENDENT METHYLTRANSFERASE SUPERFAMILY PROTEIN"/>
    <property type="match status" value="1"/>
</dbReference>